<sequence length="164" mass="18886">MKFIKPLTALAAFITTVSADFTLEPNDIVSPENDFRDIDMAGDPACSVCPFYMSECKELVNFLKEVRSLVHMQYHLPLRDLTQVPLWNMRVSLSRSRCYWDLLKDGSRYNFRKTVVDCDQALGNKTKEIFEDLALPGQSLMARWLHEMNIWVSLNQTVDGELGF</sequence>
<protein>
    <recommendedName>
        <fullName evidence="4">Saposin B-type domain-containing protein</fullName>
    </recommendedName>
</protein>
<dbReference type="Proteomes" id="UP000800097">
    <property type="component" value="Unassembled WGS sequence"/>
</dbReference>
<organism evidence="2 3">
    <name type="scientific">Westerdykella ornata</name>
    <dbReference type="NCBI Taxonomy" id="318751"/>
    <lineage>
        <taxon>Eukaryota</taxon>
        <taxon>Fungi</taxon>
        <taxon>Dikarya</taxon>
        <taxon>Ascomycota</taxon>
        <taxon>Pezizomycotina</taxon>
        <taxon>Dothideomycetes</taxon>
        <taxon>Pleosporomycetidae</taxon>
        <taxon>Pleosporales</taxon>
        <taxon>Sporormiaceae</taxon>
        <taxon>Westerdykella</taxon>
    </lineage>
</organism>
<name>A0A6A6JFI7_WESOR</name>
<feature type="chain" id="PRO_5025548054" description="Saposin B-type domain-containing protein" evidence="1">
    <location>
        <begin position="20"/>
        <end position="164"/>
    </location>
</feature>
<proteinExistence type="predicted"/>
<dbReference type="AlphaFoldDB" id="A0A6A6JFI7"/>
<dbReference type="EMBL" id="ML986497">
    <property type="protein sequence ID" value="KAF2275311.1"/>
    <property type="molecule type" value="Genomic_DNA"/>
</dbReference>
<dbReference type="RefSeq" id="XP_033652850.1">
    <property type="nucleotide sequence ID" value="XM_033799801.1"/>
</dbReference>
<evidence type="ECO:0000256" key="1">
    <source>
        <dbReference type="SAM" id="SignalP"/>
    </source>
</evidence>
<feature type="signal peptide" evidence="1">
    <location>
        <begin position="1"/>
        <end position="19"/>
    </location>
</feature>
<evidence type="ECO:0000313" key="2">
    <source>
        <dbReference type="EMBL" id="KAF2275311.1"/>
    </source>
</evidence>
<evidence type="ECO:0000313" key="3">
    <source>
        <dbReference type="Proteomes" id="UP000800097"/>
    </source>
</evidence>
<evidence type="ECO:0008006" key="4">
    <source>
        <dbReference type="Google" id="ProtNLM"/>
    </source>
</evidence>
<keyword evidence="1" id="KW-0732">Signal</keyword>
<accession>A0A6A6JFI7</accession>
<gene>
    <name evidence="2" type="ORF">EI97DRAFT_443183</name>
</gene>
<dbReference type="GeneID" id="54552976"/>
<keyword evidence="3" id="KW-1185">Reference proteome</keyword>
<reference evidence="2" key="1">
    <citation type="journal article" date="2020" name="Stud. Mycol.">
        <title>101 Dothideomycetes genomes: a test case for predicting lifestyles and emergence of pathogens.</title>
        <authorList>
            <person name="Haridas S."/>
            <person name="Albert R."/>
            <person name="Binder M."/>
            <person name="Bloem J."/>
            <person name="Labutti K."/>
            <person name="Salamov A."/>
            <person name="Andreopoulos B."/>
            <person name="Baker S."/>
            <person name="Barry K."/>
            <person name="Bills G."/>
            <person name="Bluhm B."/>
            <person name="Cannon C."/>
            <person name="Castanera R."/>
            <person name="Culley D."/>
            <person name="Daum C."/>
            <person name="Ezra D."/>
            <person name="Gonzalez J."/>
            <person name="Henrissat B."/>
            <person name="Kuo A."/>
            <person name="Liang C."/>
            <person name="Lipzen A."/>
            <person name="Lutzoni F."/>
            <person name="Magnuson J."/>
            <person name="Mondo S."/>
            <person name="Nolan M."/>
            <person name="Ohm R."/>
            <person name="Pangilinan J."/>
            <person name="Park H.-J."/>
            <person name="Ramirez L."/>
            <person name="Alfaro M."/>
            <person name="Sun H."/>
            <person name="Tritt A."/>
            <person name="Yoshinaga Y."/>
            <person name="Zwiers L.-H."/>
            <person name="Turgeon B."/>
            <person name="Goodwin S."/>
            <person name="Spatafora J."/>
            <person name="Crous P."/>
            <person name="Grigoriev I."/>
        </authorList>
    </citation>
    <scope>NUCLEOTIDE SEQUENCE</scope>
    <source>
        <strain evidence="2">CBS 379.55</strain>
    </source>
</reference>